<dbReference type="KEGG" id="psym:J1N51_13810"/>
<dbReference type="PANTHER" id="PTHR35091:SF2">
    <property type="entry name" value="FLAGELLAR PROTEIN FLIL"/>
    <property type="match status" value="1"/>
</dbReference>
<evidence type="ECO:0000256" key="1">
    <source>
        <dbReference type="ARBA" id="ARBA00002254"/>
    </source>
</evidence>
<dbReference type="RefSeq" id="WP_208831824.1">
    <property type="nucleotide sequence ID" value="NZ_CP072110.1"/>
</dbReference>
<dbReference type="GO" id="GO:0009425">
    <property type="term" value="C:bacterial-type flagellum basal body"/>
    <property type="evidence" value="ECO:0007669"/>
    <property type="project" value="InterPro"/>
</dbReference>
<dbReference type="GO" id="GO:0006935">
    <property type="term" value="P:chemotaxis"/>
    <property type="evidence" value="ECO:0007669"/>
    <property type="project" value="UniProtKB-KW"/>
</dbReference>
<keyword evidence="8 10" id="KW-1133">Transmembrane helix</keyword>
<name>A0A975DB94_9GAMM</name>
<dbReference type="InterPro" id="IPR005503">
    <property type="entry name" value="FliL"/>
</dbReference>
<dbReference type="GO" id="GO:0005886">
    <property type="term" value="C:plasma membrane"/>
    <property type="evidence" value="ECO:0007669"/>
    <property type="project" value="UniProtKB-SubCell"/>
</dbReference>
<comment type="function">
    <text evidence="1 10">Controls the rotational direction of flagella during chemotaxis.</text>
</comment>
<evidence type="ECO:0000256" key="2">
    <source>
        <dbReference type="ARBA" id="ARBA00004162"/>
    </source>
</evidence>
<evidence type="ECO:0000313" key="12">
    <source>
        <dbReference type="EMBL" id="QTH63769.1"/>
    </source>
</evidence>
<keyword evidence="12" id="KW-0966">Cell projection</keyword>
<organism evidence="12 13">
    <name type="scientific">Psychrosphaera ytuae</name>
    <dbReference type="NCBI Taxonomy" id="2820710"/>
    <lineage>
        <taxon>Bacteria</taxon>
        <taxon>Pseudomonadati</taxon>
        <taxon>Pseudomonadota</taxon>
        <taxon>Gammaproteobacteria</taxon>
        <taxon>Alteromonadales</taxon>
        <taxon>Pseudoalteromonadaceae</taxon>
        <taxon>Psychrosphaera</taxon>
    </lineage>
</organism>
<keyword evidence="7 10" id="KW-0283">Flagellar rotation</keyword>
<keyword evidence="12" id="KW-0969">Cilium</keyword>
<evidence type="ECO:0000256" key="6">
    <source>
        <dbReference type="ARBA" id="ARBA00022692"/>
    </source>
</evidence>
<evidence type="ECO:0000256" key="8">
    <source>
        <dbReference type="ARBA" id="ARBA00022989"/>
    </source>
</evidence>
<dbReference type="EMBL" id="CP072110">
    <property type="protein sequence ID" value="QTH63769.1"/>
    <property type="molecule type" value="Genomic_DNA"/>
</dbReference>
<dbReference type="AlphaFoldDB" id="A0A975DB94"/>
<evidence type="ECO:0000256" key="11">
    <source>
        <dbReference type="SAM" id="MobiDB-lite"/>
    </source>
</evidence>
<dbReference type="GO" id="GO:0071978">
    <property type="term" value="P:bacterial-type flagellum-dependent swarming motility"/>
    <property type="evidence" value="ECO:0007669"/>
    <property type="project" value="TreeGrafter"/>
</dbReference>
<evidence type="ECO:0000256" key="5">
    <source>
        <dbReference type="ARBA" id="ARBA00022500"/>
    </source>
</evidence>
<evidence type="ECO:0000256" key="3">
    <source>
        <dbReference type="ARBA" id="ARBA00008281"/>
    </source>
</evidence>
<keyword evidence="5 10" id="KW-0145">Chemotaxis</keyword>
<keyword evidence="10" id="KW-0997">Cell inner membrane</keyword>
<accession>A0A975DB94</accession>
<comment type="subcellular location">
    <subcellularLocation>
        <location evidence="10">Cell inner membrane</location>
    </subcellularLocation>
    <subcellularLocation>
        <location evidence="2">Cell membrane</location>
        <topology evidence="2">Single-pass membrane protein</topology>
    </subcellularLocation>
</comment>
<evidence type="ECO:0000256" key="10">
    <source>
        <dbReference type="RuleBase" id="RU364125"/>
    </source>
</evidence>
<feature type="compositionally biased region" description="Low complexity" evidence="11">
    <location>
        <begin position="49"/>
        <end position="67"/>
    </location>
</feature>
<proteinExistence type="inferred from homology"/>
<keyword evidence="4" id="KW-1003">Cell membrane</keyword>
<sequence>MAEENDELTLEEEGGKGGNKMLIIIIAAVVVIVGGAAAFFLLSGGDETDPEAAQTTEAEGGSAEAAQDSGPVDVGTAKYVTMPRPFTFNVPGTSRDRLVQIKVQLMVRGDNNEELAQKHIPLIEGSLLKAFSTANADALATAAGKDALKLKAAQEVQKAVIDVTGSKIVEEVLFTGFVMQ</sequence>
<reference evidence="12" key="1">
    <citation type="submission" date="2021-03" db="EMBL/GenBank/DDBJ databases">
        <title>Description of Psychrosphaera ytuae sp. nov. isolated from deep sea sediment of South China Sea.</title>
        <authorList>
            <person name="Zhang J."/>
            <person name="Xu X.-D."/>
        </authorList>
    </citation>
    <scope>NUCLEOTIDE SEQUENCE</scope>
    <source>
        <strain evidence="12">MTZ26</strain>
    </source>
</reference>
<comment type="similarity">
    <text evidence="3 10">Belongs to the FliL family.</text>
</comment>
<evidence type="ECO:0000256" key="9">
    <source>
        <dbReference type="ARBA" id="ARBA00023136"/>
    </source>
</evidence>
<feature type="region of interest" description="Disordered" evidence="11">
    <location>
        <begin position="49"/>
        <end position="71"/>
    </location>
</feature>
<evidence type="ECO:0000313" key="13">
    <source>
        <dbReference type="Proteomes" id="UP000682739"/>
    </source>
</evidence>
<feature type="transmembrane region" description="Helical" evidence="10">
    <location>
        <begin position="21"/>
        <end position="42"/>
    </location>
</feature>
<protein>
    <recommendedName>
        <fullName evidence="10">Flagellar protein FliL</fullName>
    </recommendedName>
</protein>
<evidence type="ECO:0000256" key="4">
    <source>
        <dbReference type="ARBA" id="ARBA00022475"/>
    </source>
</evidence>
<gene>
    <name evidence="12" type="primary">fliL</name>
    <name evidence="12" type="ORF">J1N51_13810</name>
</gene>
<keyword evidence="6 10" id="KW-0812">Transmembrane</keyword>
<keyword evidence="12" id="KW-0282">Flagellum</keyword>
<dbReference type="PANTHER" id="PTHR35091">
    <property type="entry name" value="FLAGELLAR PROTEIN FLIL"/>
    <property type="match status" value="1"/>
</dbReference>
<keyword evidence="13" id="KW-1185">Reference proteome</keyword>
<dbReference type="Proteomes" id="UP000682739">
    <property type="component" value="Chromosome"/>
</dbReference>
<keyword evidence="9 10" id="KW-0472">Membrane</keyword>
<evidence type="ECO:0000256" key="7">
    <source>
        <dbReference type="ARBA" id="ARBA00022779"/>
    </source>
</evidence>
<dbReference type="NCBIfam" id="NF004285">
    <property type="entry name" value="PRK05696.1"/>
    <property type="match status" value="1"/>
</dbReference>
<dbReference type="Pfam" id="PF03748">
    <property type="entry name" value="FliL"/>
    <property type="match status" value="1"/>
</dbReference>